<evidence type="ECO:0000313" key="5">
    <source>
        <dbReference type="Proteomes" id="UP000663834"/>
    </source>
</evidence>
<sequence length="142" mass="16228">MHSLCRTLFLCAILTSLLFIHVTKAGAILAALEHETLDKENCSPPGAVCGNDPPCCNPRCRHKQKETFISVYQIDYDYADALQVYFSGCSFVMKSHRFPALEPLTGYECKEYLASNDIHKTLHVYFNCPRKFRGKNRNMKIF</sequence>
<dbReference type="EMBL" id="CAJNRG010004039">
    <property type="protein sequence ID" value="CAF2062735.1"/>
    <property type="molecule type" value="Genomic_DNA"/>
</dbReference>
<name>A0A816D7X2_9BILA</name>
<organism evidence="3 5">
    <name type="scientific">Rotaria magnacalcarata</name>
    <dbReference type="NCBI Taxonomy" id="392030"/>
    <lineage>
        <taxon>Eukaryota</taxon>
        <taxon>Metazoa</taxon>
        <taxon>Spiralia</taxon>
        <taxon>Gnathifera</taxon>
        <taxon>Rotifera</taxon>
        <taxon>Eurotatoria</taxon>
        <taxon>Bdelloidea</taxon>
        <taxon>Philodinida</taxon>
        <taxon>Philodinidae</taxon>
        <taxon>Rotaria</taxon>
    </lineage>
</organism>
<reference evidence="3" key="1">
    <citation type="submission" date="2021-02" db="EMBL/GenBank/DDBJ databases">
        <authorList>
            <person name="Nowell W R."/>
        </authorList>
    </citation>
    <scope>NUCLEOTIDE SEQUENCE</scope>
</reference>
<dbReference type="Proteomes" id="UP000663834">
    <property type="component" value="Unassembled WGS sequence"/>
</dbReference>
<feature type="chain" id="PRO_5035609303" evidence="1">
    <location>
        <begin position="26"/>
        <end position="142"/>
    </location>
</feature>
<comment type="caution">
    <text evidence="3">The sequence shown here is derived from an EMBL/GenBank/DDBJ whole genome shotgun (WGS) entry which is preliminary data.</text>
</comment>
<accession>A0A816D7X2</accession>
<evidence type="ECO:0000256" key="1">
    <source>
        <dbReference type="SAM" id="SignalP"/>
    </source>
</evidence>
<proteinExistence type="predicted"/>
<feature type="signal peptide" evidence="1">
    <location>
        <begin position="1"/>
        <end position="25"/>
    </location>
</feature>
<evidence type="ECO:0000313" key="4">
    <source>
        <dbReference type="EMBL" id="CAF2062735.1"/>
    </source>
</evidence>
<evidence type="ECO:0000313" key="3">
    <source>
        <dbReference type="EMBL" id="CAF1631028.1"/>
    </source>
</evidence>
<dbReference type="EMBL" id="CAJNOV010005296">
    <property type="protein sequence ID" value="CAF1204155.1"/>
    <property type="molecule type" value="Genomic_DNA"/>
</dbReference>
<gene>
    <name evidence="2" type="ORF">CJN711_LOCUS12174</name>
    <name evidence="3" type="ORF">KQP761_LOCUS26234</name>
    <name evidence="4" type="ORF">XDN619_LOCUS10866</name>
</gene>
<dbReference type="Proteomes" id="UP000663855">
    <property type="component" value="Unassembled WGS sequence"/>
</dbReference>
<dbReference type="Proteomes" id="UP000663887">
    <property type="component" value="Unassembled WGS sequence"/>
</dbReference>
<evidence type="ECO:0000313" key="2">
    <source>
        <dbReference type="EMBL" id="CAF1204155.1"/>
    </source>
</evidence>
<keyword evidence="1" id="KW-0732">Signal</keyword>
<dbReference type="EMBL" id="CAJNOW010014207">
    <property type="protein sequence ID" value="CAF1631028.1"/>
    <property type="molecule type" value="Genomic_DNA"/>
</dbReference>
<dbReference type="AlphaFoldDB" id="A0A816D7X2"/>
<protein>
    <submittedName>
        <fullName evidence="3">Uncharacterized protein</fullName>
    </submittedName>
</protein>